<dbReference type="InterPro" id="IPR001969">
    <property type="entry name" value="Aspartic_peptidase_AS"/>
</dbReference>
<dbReference type="Gene3D" id="2.40.70.10">
    <property type="entry name" value="Acid Proteases"/>
    <property type="match status" value="2"/>
</dbReference>
<evidence type="ECO:0000256" key="4">
    <source>
        <dbReference type="ARBA" id="ARBA00022750"/>
    </source>
</evidence>
<proteinExistence type="inferred from homology"/>
<evidence type="ECO:0000256" key="2">
    <source>
        <dbReference type="ARBA" id="ARBA00022670"/>
    </source>
</evidence>
<evidence type="ECO:0000259" key="11">
    <source>
        <dbReference type="PROSITE" id="PS51767"/>
    </source>
</evidence>
<evidence type="ECO:0000313" key="13">
    <source>
        <dbReference type="Proteomes" id="UP000245956"/>
    </source>
</evidence>
<protein>
    <recommendedName>
        <fullName evidence="11">Peptidase A1 domain-containing protein</fullName>
    </recommendedName>
</protein>
<comment type="similarity">
    <text evidence="1 8">Belongs to the peptidase A1 family.</text>
</comment>
<dbReference type="InterPro" id="IPR033876">
    <property type="entry name" value="SAP-like"/>
</dbReference>
<feature type="domain" description="Peptidase A1" evidence="11">
    <location>
        <begin position="52"/>
        <end position="388"/>
    </location>
</feature>
<dbReference type="PROSITE" id="PS00141">
    <property type="entry name" value="ASP_PROTEASE"/>
    <property type="match status" value="1"/>
</dbReference>
<keyword evidence="2 8" id="KW-0645">Protease</keyword>
<keyword evidence="3 10" id="KW-0732">Signal</keyword>
<evidence type="ECO:0000256" key="7">
    <source>
        <dbReference type="PIRSR" id="PIRSR601461-2"/>
    </source>
</evidence>
<keyword evidence="4 8" id="KW-0064">Aspartyl protease</keyword>
<evidence type="ECO:0000313" key="12">
    <source>
        <dbReference type="EMBL" id="PWI75637.1"/>
    </source>
</evidence>
<dbReference type="InterPro" id="IPR001461">
    <property type="entry name" value="Aspartic_peptidase_A1"/>
</dbReference>
<keyword evidence="7" id="KW-1015">Disulfide bond</keyword>
<feature type="disulfide bond" evidence="7">
    <location>
        <begin position="299"/>
        <end position="346"/>
    </location>
</feature>
<dbReference type="PRINTS" id="PR00792">
    <property type="entry name" value="PEPSIN"/>
</dbReference>
<evidence type="ECO:0000256" key="10">
    <source>
        <dbReference type="SAM" id="SignalP"/>
    </source>
</evidence>
<dbReference type="PROSITE" id="PS51767">
    <property type="entry name" value="PEPTIDASE_A1"/>
    <property type="match status" value="1"/>
</dbReference>
<dbReference type="SUPFAM" id="SSF50630">
    <property type="entry name" value="Acid proteases"/>
    <property type="match status" value="1"/>
</dbReference>
<dbReference type="AlphaFoldDB" id="A0A2U3EM92"/>
<comment type="caution">
    <text evidence="12">The sequence shown here is derived from an EMBL/GenBank/DDBJ whole genome shotgun (WGS) entry which is preliminary data.</text>
</comment>
<gene>
    <name evidence="12" type="ORF">PCL_06295</name>
</gene>
<dbReference type="EMBL" id="LCWV01000002">
    <property type="protein sequence ID" value="PWI75637.1"/>
    <property type="molecule type" value="Genomic_DNA"/>
</dbReference>
<feature type="active site" evidence="6">
    <location>
        <position position="70"/>
    </location>
</feature>
<dbReference type="InterPro" id="IPR033121">
    <property type="entry name" value="PEPTIDASE_A1"/>
</dbReference>
<evidence type="ECO:0000256" key="5">
    <source>
        <dbReference type="ARBA" id="ARBA00022801"/>
    </source>
</evidence>
<evidence type="ECO:0000256" key="1">
    <source>
        <dbReference type="ARBA" id="ARBA00007447"/>
    </source>
</evidence>
<dbReference type="Pfam" id="PF00026">
    <property type="entry name" value="Asp"/>
    <property type="match status" value="1"/>
</dbReference>
<dbReference type="Proteomes" id="UP000245956">
    <property type="component" value="Unassembled WGS sequence"/>
</dbReference>
<dbReference type="PANTHER" id="PTHR47966">
    <property type="entry name" value="BETA-SITE APP-CLEAVING ENZYME, ISOFORM A-RELATED"/>
    <property type="match status" value="1"/>
</dbReference>
<feature type="active site" evidence="6">
    <location>
        <position position="266"/>
    </location>
</feature>
<keyword evidence="5 8" id="KW-0378">Hydrolase</keyword>
<evidence type="ECO:0000256" key="9">
    <source>
        <dbReference type="SAM" id="MobiDB-lite"/>
    </source>
</evidence>
<accession>A0A2U3EM92</accession>
<evidence type="ECO:0000256" key="8">
    <source>
        <dbReference type="RuleBase" id="RU000454"/>
    </source>
</evidence>
<reference evidence="12 13" key="1">
    <citation type="journal article" date="2016" name="Front. Microbiol.">
        <title>Genome and transcriptome sequences reveal the specific parasitism of the nematophagous Purpureocillium lilacinum 36-1.</title>
        <authorList>
            <person name="Xie J."/>
            <person name="Li S."/>
            <person name="Mo C."/>
            <person name="Xiao X."/>
            <person name="Peng D."/>
            <person name="Wang G."/>
            <person name="Xiao Y."/>
        </authorList>
    </citation>
    <scope>NUCLEOTIDE SEQUENCE [LARGE SCALE GENOMIC DNA]</scope>
    <source>
        <strain evidence="12 13">36-1</strain>
    </source>
</reference>
<feature type="chain" id="PRO_5015544919" description="Peptidase A1 domain-containing protein" evidence="10">
    <location>
        <begin position="16"/>
        <end position="463"/>
    </location>
</feature>
<dbReference type="PANTHER" id="PTHR47966:SF65">
    <property type="entry name" value="ASPARTIC-TYPE ENDOPEPTIDASE"/>
    <property type="match status" value="1"/>
</dbReference>
<dbReference type="CDD" id="cd05474">
    <property type="entry name" value="SAP_like"/>
    <property type="match status" value="1"/>
</dbReference>
<dbReference type="GO" id="GO:0006508">
    <property type="term" value="P:proteolysis"/>
    <property type="evidence" value="ECO:0007669"/>
    <property type="project" value="UniProtKB-KW"/>
</dbReference>
<dbReference type="GO" id="GO:0004190">
    <property type="term" value="F:aspartic-type endopeptidase activity"/>
    <property type="evidence" value="ECO:0007669"/>
    <property type="project" value="UniProtKB-KW"/>
</dbReference>
<evidence type="ECO:0000256" key="6">
    <source>
        <dbReference type="PIRSR" id="PIRSR601461-1"/>
    </source>
</evidence>
<sequence length="463" mass="49077">MILSRIVLLAAGASAASFSVPFRRSTGLSLDSFTKRDVVSLTADNNITGGGYYAEIEVGTPGQKVKVHLDTGSSDTWVNSADTNLCAGGHYTGCDKFFNPNESSTFKTVAQDAFNLSYLDQRAVRGDYFNDTVTINGKALKNQRLGLPRNTTPGSGVMGLGLSAGVAAENQYPAIVDHMAAEGVIGRAAFSLYLNHSQADSGVILFGGIDTRKFIGKLATVRLVPGFKPGSGIQAYAVRMSGLDISSPDSQGNARGDALNVTVVLDSGSTLTFLPDGIVEPIWKRFEVETFQNKAFVDCKHASNDDISLEVSFPSKTITVPMSELVVDFPQKSLLKLLGLKLDDPCIFGIQGTSYNNITGDKFGIIGDTILRSAYVLYDAENKQVGIAQANVASSDSIIVDLGSGDSIPDVSGVSEEDANKRPSATSSPPEPSQTEDSESSADVKALELSLCFSLFVMALFVV</sequence>
<evidence type="ECO:0000256" key="3">
    <source>
        <dbReference type="ARBA" id="ARBA00022729"/>
    </source>
</evidence>
<feature type="region of interest" description="Disordered" evidence="9">
    <location>
        <begin position="410"/>
        <end position="441"/>
    </location>
</feature>
<name>A0A2U3EM92_PURLI</name>
<dbReference type="InterPro" id="IPR021109">
    <property type="entry name" value="Peptidase_aspartic_dom_sf"/>
</dbReference>
<organism evidence="12 13">
    <name type="scientific">Purpureocillium lilacinum</name>
    <name type="common">Paecilomyces lilacinus</name>
    <dbReference type="NCBI Taxonomy" id="33203"/>
    <lineage>
        <taxon>Eukaryota</taxon>
        <taxon>Fungi</taxon>
        <taxon>Dikarya</taxon>
        <taxon>Ascomycota</taxon>
        <taxon>Pezizomycotina</taxon>
        <taxon>Sordariomycetes</taxon>
        <taxon>Hypocreomycetidae</taxon>
        <taxon>Hypocreales</taxon>
        <taxon>Ophiocordycipitaceae</taxon>
        <taxon>Purpureocillium</taxon>
    </lineage>
</organism>
<feature type="signal peptide" evidence="10">
    <location>
        <begin position="1"/>
        <end position="15"/>
    </location>
</feature>